<proteinExistence type="predicted"/>
<dbReference type="EMBL" id="CATOUU010000939">
    <property type="protein sequence ID" value="CAI9961346.1"/>
    <property type="molecule type" value="Genomic_DNA"/>
</dbReference>
<keyword evidence="3" id="KW-1185">Reference proteome</keyword>
<reference evidence="1" key="1">
    <citation type="submission" date="2023-06" db="EMBL/GenBank/DDBJ databases">
        <authorList>
            <person name="Kurt Z."/>
        </authorList>
    </citation>
    <scope>NUCLEOTIDE SEQUENCE</scope>
</reference>
<evidence type="ECO:0000313" key="1">
    <source>
        <dbReference type="EMBL" id="CAI9961346.1"/>
    </source>
</evidence>
<dbReference type="EMBL" id="CAXDID020000342">
    <property type="protein sequence ID" value="CAL6079823.1"/>
    <property type="molecule type" value="Genomic_DNA"/>
</dbReference>
<comment type="caution">
    <text evidence="1">The sequence shown here is derived from an EMBL/GenBank/DDBJ whole genome shotgun (WGS) entry which is preliminary data.</text>
</comment>
<dbReference type="Proteomes" id="UP001642409">
    <property type="component" value="Unassembled WGS sequence"/>
</dbReference>
<reference evidence="2 3" key="2">
    <citation type="submission" date="2024-07" db="EMBL/GenBank/DDBJ databases">
        <authorList>
            <person name="Akdeniz Z."/>
        </authorList>
    </citation>
    <scope>NUCLEOTIDE SEQUENCE [LARGE SCALE GENOMIC DNA]</scope>
</reference>
<evidence type="ECO:0000313" key="2">
    <source>
        <dbReference type="EMBL" id="CAL6079823.1"/>
    </source>
</evidence>
<evidence type="ECO:0000313" key="3">
    <source>
        <dbReference type="Proteomes" id="UP001642409"/>
    </source>
</evidence>
<dbReference type="AlphaFoldDB" id="A0AA86UR60"/>
<name>A0AA86UR60_9EUKA</name>
<gene>
    <name evidence="1" type="ORF">HINF_LOCUS48991</name>
    <name evidence="2" type="ORF">HINF_LOCUS59571</name>
</gene>
<protein>
    <submittedName>
        <fullName evidence="2">Hypothetical_protein</fullName>
    </submittedName>
</protein>
<sequence>MKRVGTSGFPACKYNTTKKSARQRAFNSAKQLLKLAEFVYFETVYSCFQQRVFTRTIKQILSAFAVLRRTPQKLSRQILRGPQELRPSLPCIKGRAALSQILAPLAKAQAGSNGRAAVEAENTQTAA</sequence>
<organism evidence="1">
    <name type="scientific">Hexamita inflata</name>
    <dbReference type="NCBI Taxonomy" id="28002"/>
    <lineage>
        <taxon>Eukaryota</taxon>
        <taxon>Metamonada</taxon>
        <taxon>Diplomonadida</taxon>
        <taxon>Hexamitidae</taxon>
        <taxon>Hexamitinae</taxon>
        <taxon>Hexamita</taxon>
    </lineage>
</organism>
<accession>A0AA86UR60</accession>